<dbReference type="RefSeq" id="WP_317714944.1">
    <property type="nucleotide sequence ID" value="NZ_JAWLUM010000008.1"/>
</dbReference>
<sequence>MGTPRTTANLKLLTGRGPGRDSAGREVAKPVARTRVAPDKPADLPTEASAEWDRVATLLDSIEVLAGNLHRGQLIAYVRTWAHYVDLEAEVAKHGRTQTVVVRDNAGGSTRKRIRSPEWDMLTTVRADLRRYAADFGLTPAAEAAAHAAAQAMTAGPAADLSNPFAN</sequence>
<evidence type="ECO:0000256" key="1">
    <source>
        <dbReference type="SAM" id="MobiDB-lite"/>
    </source>
</evidence>
<dbReference type="Proteomes" id="UP001185792">
    <property type="component" value="Unassembled WGS sequence"/>
</dbReference>
<name>A0ABU4F0Q3_WILMA</name>
<feature type="compositionally biased region" description="Basic and acidic residues" evidence="1">
    <location>
        <begin position="18"/>
        <end position="28"/>
    </location>
</feature>
<organism evidence="2 3">
    <name type="scientific">Williamsia marianensis</name>
    <dbReference type="NCBI Taxonomy" id="85044"/>
    <lineage>
        <taxon>Bacteria</taxon>
        <taxon>Bacillati</taxon>
        <taxon>Actinomycetota</taxon>
        <taxon>Actinomycetes</taxon>
        <taxon>Mycobacteriales</taxon>
        <taxon>Nocardiaceae</taxon>
        <taxon>Williamsia</taxon>
    </lineage>
</organism>
<evidence type="ECO:0000313" key="2">
    <source>
        <dbReference type="EMBL" id="MDV7137080.1"/>
    </source>
</evidence>
<keyword evidence="3" id="KW-1185">Reference proteome</keyword>
<accession>A0ABU4F0Q3</accession>
<evidence type="ECO:0000313" key="3">
    <source>
        <dbReference type="Proteomes" id="UP001185792"/>
    </source>
</evidence>
<protein>
    <submittedName>
        <fullName evidence="2">P27 family phage terminase small subunit</fullName>
    </submittedName>
</protein>
<gene>
    <name evidence="2" type="ORF">R4198_25590</name>
</gene>
<comment type="caution">
    <text evidence="2">The sequence shown here is derived from an EMBL/GenBank/DDBJ whole genome shotgun (WGS) entry which is preliminary data.</text>
</comment>
<dbReference type="InterPro" id="IPR006448">
    <property type="entry name" value="Phage_term_ssu_P27"/>
</dbReference>
<proteinExistence type="predicted"/>
<dbReference type="Pfam" id="PF05119">
    <property type="entry name" value="Terminase_4"/>
    <property type="match status" value="1"/>
</dbReference>
<dbReference type="EMBL" id="JAWLUM010000008">
    <property type="protein sequence ID" value="MDV7137080.1"/>
    <property type="molecule type" value="Genomic_DNA"/>
</dbReference>
<feature type="region of interest" description="Disordered" evidence="1">
    <location>
        <begin position="1"/>
        <end position="30"/>
    </location>
</feature>
<reference evidence="2 3" key="1">
    <citation type="submission" date="2023-10" db="EMBL/GenBank/DDBJ databases">
        <title>Development of a sustainable strategy for remediation of hydrocarbon-contaminated territories based on the waste exchange concept.</title>
        <authorList>
            <person name="Krivoruchko A."/>
        </authorList>
    </citation>
    <scope>NUCLEOTIDE SEQUENCE [LARGE SCALE GENOMIC DNA]</scope>
    <source>
        <strain evidence="2 3">IEGM 1236</strain>
    </source>
</reference>